<evidence type="ECO:0000259" key="1">
    <source>
        <dbReference type="Pfam" id="PF01717"/>
    </source>
</evidence>
<dbReference type="GO" id="GO:0003871">
    <property type="term" value="F:5-methyltetrahydropteroyltriglutamate-homocysteine S-methyltransferase activity"/>
    <property type="evidence" value="ECO:0007669"/>
    <property type="project" value="InterPro"/>
</dbReference>
<name>A0A381V4S4_9ZZZZ</name>
<organism evidence="2">
    <name type="scientific">marine metagenome</name>
    <dbReference type="NCBI Taxonomy" id="408172"/>
    <lineage>
        <taxon>unclassified sequences</taxon>
        <taxon>metagenomes</taxon>
        <taxon>ecological metagenomes</taxon>
    </lineage>
</organism>
<proteinExistence type="predicted"/>
<dbReference type="PANTHER" id="PTHR43844">
    <property type="entry name" value="METHIONINE SYNTHASE"/>
    <property type="match status" value="1"/>
</dbReference>
<dbReference type="Gene3D" id="3.20.20.210">
    <property type="match status" value="1"/>
</dbReference>
<sequence length="376" mass="42533">MTSSILTTHVGSLPRSKELSDFLFAKDKKELFDQEKFNQVVKQNVMSVVKRQKDTGIDIVSDGEMSKISYATYVKDRIQGFSGESERRVPADLEDFPNFKLKIANSGGTPTYTRPCCTNKLKIKDDKSLDIDIKNFKDALIQNSYKTGFMNSASPGVIAVFMPNKFYPSDDHYLEELSKIMQNEYETIVNANLQLQLDCPDLALARHMSFKELTDKEFLNRAEQQIDCLNTALKDISPEKIRIHICWGNYEGPHIYDIGLEKILPIILKANVKYFLIESSNPRHAHEWQIFKDIKMPSDKIIVPGVIDSTSNFVEHPQLVADRLIQFSTVVAKDQIMAGTDCGFSTFAGFGKVDEEICYQKLMSLVEGASIASKII</sequence>
<dbReference type="EMBL" id="UINC01007767">
    <property type="protein sequence ID" value="SVA34991.1"/>
    <property type="molecule type" value="Genomic_DNA"/>
</dbReference>
<gene>
    <name evidence="2" type="ORF">METZ01_LOCUS87845</name>
</gene>
<feature type="domain" description="Cobalamin-independent methionine synthase MetE C-terminal/archaeal" evidence="1">
    <location>
        <begin position="6"/>
        <end position="83"/>
    </location>
</feature>
<dbReference type="GO" id="GO:0009086">
    <property type="term" value="P:methionine biosynthetic process"/>
    <property type="evidence" value="ECO:0007669"/>
    <property type="project" value="InterPro"/>
</dbReference>
<dbReference type="GO" id="GO:0008270">
    <property type="term" value="F:zinc ion binding"/>
    <property type="evidence" value="ECO:0007669"/>
    <property type="project" value="InterPro"/>
</dbReference>
<dbReference type="PANTHER" id="PTHR43844:SF2">
    <property type="entry name" value="SYNTHASE, VITAMIN-B12 INDEPENDENT, PUTATIVE (AFU_ORTHOLOGUE AFUA_3G12060)-RELATED"/>
    <property type="match status" value="1"/>
</dbReference>
<dbReference type="AlphaFoldDB" id="A0A381V4S4"/>
<protein>
    <recommendedName>
        <fullName evidence="1">Cobalamin-independent methionine synthase MetE C-terminal/archaeal domain-containing protein</fullName>
    </recommendedName>
</protein>
<dbReference type="Pfam" id="PF01717">
    <property type="entry name" value="Meth_synt_2"/>
    <property type="match status" value="2"/>
</dbReference>
<dbReference type="SUPFAM" id="SSF51726">
    <property type="entry name" value="UROD/MetE-like"/>
    <property type="match status" value="1"/>
</dbReference>
<dbReference type="CDD" id="cd03311">
    <property type="entry name" value="CIMS_C_terminal_like"/>
    <property type="match status" value="1"/>
</dbReference>
<dbReference type="InterPro" id="IPR038071">
    <property type="entry name" value="UROD/MetE-like_sf"/>
</dbReference>
<accession>A0A381V4S4</accession>
<evidence type="ECO:0000313" key="2">
    <source>
        <dbReference type="EMBL" id="SVA34991.1"/>
    </source>
</evidence>
<dbReference type="InterPro" id="IPR002629">
    <property type="entry name" value="Met_Synth_C/arc"/>
</dbReference>
<reference evidence="2" key="1">
    <citation type="submission" date="2018-05" db="EMBL/GenBank/DDBJ databases">
        <authorList>
            <person name="Lanie J.A."/>
            <person name="Ng W.-L."/>
            <person name="Kazmierczak K.M."/>
            <person name="Andrzejewski T.M."/>
            <person name="Davidsen T.M."/>
            <person name="Wayne K.J."/>
            <person name="Tettelin H."/>
            <person name="Glass J.I."/>
            <person name="Rusch D."/>
            <person name="Podicherti R."/>
            <person name="Tsui H.-C.T."/>
            <person name="Winkler M.E."/>
        </authorList>
    </citation>
    <scope>NUCLEOTIDE SEQUENCE</scope>
</reference>
<feature type="domain" description="Cobalamin-independent methionine synthase MetE C-terminal/archaeal" evidence="1">
    <location>
        <begin position="195"/>
        <end position="346"/>
    </location>
</feature>